<protein>
    <recommendedName>
        <fullName evidence="1">F-box domain-containing protein</fullName>
    </recommendedName>
</protein>
<dbReference type="InterPro" id="IPR055294">
    <property type="entry name" value="FBL60-like"/>
</dbReference>
<dbReference type="STRING" id="55188.A0A2H5QIG0"/>
<keyword evidence="3" id="KW-1185">Reference proteome</keyword>
<dbReference type="SUPFAM" id="SSF81383">
    <property type="entry name" value="F-box domain"/>
    <property type="match status" value="1"/>
</dbReference>
<comment type="caution">
    <text evidence="2">The sequence shown here is derived from an EMBL/GenBank/DDBJ whole genome shotgun (WGS) entry which is preliminary data.</text>
</comment>
<dbReference type="Pfam" id="PF24758">
    <property type="entry name" value="LRR_At5g56370"/>
    <property type="match status" value="1"/>
</dbReference>
<dbReference type="CDD" id="cd22160">
    <property type="entry name" value="F-box_AtFBL13-like"/>
    <property type="match status" value="1"/>
</dbReference>
<organism evidence="2 3">
    <name type="scientific">Citrus unshiu</name>
    <name type="common">Satsuma mandarin</name>
    <name type="synonym">Citrus nobilis var. unshiu</name>
    <dbReference type="NCBI Taxonomy" id="55188"/>
    <lineage>
        <taxon>Eukaryota</taxon>
        <taxon>Viridiplantae</taxon>
        <taxon>Streptophyta</taxon>
        <taxon>Embryophyta</taxon>
        <taxon>Tracheophyta</taxon>
        <taxon>Spermatophyta</taxon>
        <taxon>Magnoliopsida</taxon>
        <taxon>eudicotyledons</taxon>
        <taxon>Gunneridae</taxon>
        <taxon>Pentapetalae</taxon>
        <taxon>rosids</taxon>
        <taxon>malvids</taxon>
        <taxon>Sapindales</taxon>
        <taxon>Rutaceae</taxon>
        <taxon>Aurantioideae</taxon>
        <taxon>Citrus</taxon>
    </lineage>
</organism>
<dbReference type="EMBL" id="BDQV01000407">
    <property type="protein sequence ID" value="GAY64417.1"/>
    <property type="molecule type" value="Genomic_DNA"/>
</dbReference>
<dbReference type="Pfam" id="PF00646">
    <property type="entry name" value="F-box"/>
    <property type="match status" value="1"/>
</dbReference>
<accession>A0A2H5QIG0</accession>
<feature type="domain" description="F-box" evidence="1">
    <location>
        <begin position="22"/>
        <end position="56"/>
    </location>
</feature>
<gene>
    <name evidence="2" type="ORF">CUMW_233420</name>
</gene>
<dbReference type="PANTHER" id="PTHR31293:SF12">
    <property type="entry name" value="RNI-LIKE SUPERFAMILY PROTEIN"/>
    <property type="match status" value="1"/>
</dbReference>
<evidence type="ECO:0000313" key="3">
    <source>
        <dbReference type="Proteomes" id="UP000236630"/>
    </source>
</evidence>
<name>A0A2H5QIG0_CITUN</name>
<reference evidence="2 3" key="1">
    <citation type="journal article" date="2017" name="Front. Genet.">
        <title>Draft sequencing of the heterozygous diploid genome of Satsuma (Citrus unshiu Marc.) using a hybrid assembly approach.</title>
        <authorList>
            <person name="Shimizu T."/>
            <person name="Tanizawa Y."/>
            <person name="Mochizuki T."/>
            <person name="Nagasaki H."/>
            <person name="Yoshioka T."/>
            <person name="Toyoda A."/>
            <person name="Fujiyama A."/>
            <person name="Kaminuma E."/>
            <person name="Nakamura Y."/>
        </authorList>
    </citation>
    <scope>NUCLEOTIDE SEQUENCE [LARGE SCALE GENOMIC DNA]</scope>
    <source>
        <strain evidence="3">cv. Miyagawa wase</strain>
    </source>
</reference>
<dbReference type="InterPro" id="IPR055411">
    <property type="entry name" value="LRR_FXL15/At3g58940/PEG3-like"/>
</dbReference>
<dbReference type="SUPFAM" id="SSF52047">
    <property type="entry name" value="RNI-like"/>
    <property type="match status" value="1"/>
</dbReference>
<dbReference type="InterPro" id="IPR053781">
    <property type="entry name" value="F-box_AtFBL13-like"/>
</dbReference>
<dbReference type="SMART" id="SM00256">
    <property type="entry name" value="FBOX"/>
    <property type="match status" value="1"/>
</dbReference>
<dbReference type="AlphaFoldDB" id="A0A2H5QIG0"/>
<dbReference type="PANTHER" id="PTHR31293">
    <property type="entry name" value="RNI-LIKE SUPERFAMILY PROTEIN"/>
    <property type="match status" value="1"/>
</dbReference>
<dbReference type="Proteomes" id="UP000236630">
    <property type="component" value="Unassembled WGS sequence"/>
</dbReference>
<evidence type="ECO:0000259" key="1">
    <source>
        <dbReference type="PROSITE" id="PS50181"/>
    </source>
</evidence>
<dbReference type="InterPro" id="IPR036047">
    <property type="entry name" value="F-box-like_dom_sf"/>
</dbReference>
<evidence type="ECO:0000313" key="2">
    <source>
        <dbReference type="EMBL" id="GAY64417.1"/>
    </source>
</evidence>
<dbReference type="PROSITE" id="PS50181">
    <property type="entry name" value="FBOX"/>
    <property type="match status" value="1"/>
</dbReference>
<dbReference type="Gene3D" id="1.20.1280.50">
    <property type="match status" value="1"/>
</dbReference>
<sequence length="337" mass="38349">MRRSTGSVPRIRRGRVLKKVPEDRISALPDSVLSNILTFLPLEDAVATSSLSQRWRHAWTSVRNLCFDDGGPMGAAADNPDLVDEFNNFIESVMAGTDPVSIHTFSLRSVNAIRRDRFPLWVSQAIMRNVREMEIDIIQYTPMQLPAYVYSSMTLEVLRLHTAFRFADPPDGVCFPQLKILQIYITHPENRVTEKLFCSCPSLTELSLTVLIQPDDPPANFIIQSTTLNTLTFVVLFASLRGMSYHHRAVIMAPNLQLIRIVDNMLMEYEVHEMQSIQQATLDLQHWESDTVDPQRARNLIEGVAKTARLILSGGVLLVRIIILYQHLNIHLQHRVI</sequence>
<proteinExistence type="predicted"/>
<dbReference type="InterPro" id="IPR001810">
    <property type="entry name" value="F-box_dom"/>
</dbReference>